<feature type="region of interest" description="Disordered" evidence="8">
    <location>
        <begin position="1"/>
        <end position="27"/>
    </location>
</feature>
<comment type="caution">
    <text evidence="10">The sequence shown here is derived from an EMBL/GenBank/DDBJ whole genome shotgun (WGS) entry which is preliminary data.</text>
</comment>
<dbReference type="Proteomes" id="UP000004259">
    <property type="component" value="Unassembled WGS sequence"/>
</dbReference>
<feature type="transmembrane region" description="Helical" evidence="7">
    <location>
        <begin position="212"/>
        <end position="234"/>
    </location>
</feature>
<evidence type="ECO:0000313" key="10">
    <source>
        <dbReference type="EMBL" id="EGC03017.1"/>
    </source>
</evidence>
<keyword evidence="5 7" id="KW-1133">Transmembrane helix</keyword>
<dbReference type="GO" id="GO:0055085">
    <property type="term" value="P:transmembrane transport"/>
    <property type="evidence" value="ECO:0007669"/>
    <property type="project" value="InterPro"/>
</dbReference>
<accession>E9SCG7</accession>
<dbReference type="SUPFAM" id="SSF161098">
    <property type="entry name" value="MetI-like"/>
    <property type="match status" value="1"/>
</dbReference>
<dbReference type="PANTHER" id="PTHR43744:SF9">
    <property type="entry name" value="POLYGALACTURONAN_RHAMNOGALACTURONAN TRANSPORT SYSTEM PERMEASE PROTEIN YTCP"/>
    <property type="match status" value="1"/>
</dbReference>
<sequence length="323" mass="35518">MAELTKTLPAPQTGKQRKSEDIGANTKHGIMSRRSKGDMVFDTLNTIFMIIFSIVILYPLLNMVAVSFNDGLDALKGGITLVPRVFTLKNYQTVLGKQSMFAAARTSVLRTVIGTVTSTMVTALLAYILSRKEFLFKKQLSLLYVVTMYVSGGLIPIFIVYKNLGLTNNFLVYILPGMVPAFSMLVLRTYMNGLPDSLAESAMIDGAGHMTIFIKIIFPLCMPVIATVALFTAVGQWNSWFDAMLYNKMDDDLTTLQYELMKLLSSVTNQKATAESAQHSTATVTPTSIRAAATVITSLPIIILYPFLQRYFVAGLTIGGVKE</sequence>
<dbReference type="Pfam" id="PF00528">
    <property type="entry name" value="BPD_transp_1"/>
    <property type="match status" value="1"/>
</dbReference>
<dbReference type="RefSeq" id="WP_002849682.1">
    <property type="nucleotide sequence ID" value="NZ_ADKM02000080.1"/>
</dbReference>
<feature type="transmembrane region" description="Helical" evidence="7">
    <location>
        <begin position="40"/>
        <end position="61"/>
    </location>
</feature>
<gene>
    <name evidence="10" type="ORF">CUS_5880</name>
</gene>
<evidence type="ECO:0000256" key="3">
    <source>
        <dbReference type="ARBA" id="ARBA00022475"/>
    </source>
</evidence>
<evidence type="ECO:0000256" key="7">
    <source>
        <dbReference type="RuleBase" id="RU363032"/>
    </source>
</evidence>
<evidence type="ECO:0000256" key="8">
    <source>
        <dbReference type="SAM" id="MobiDB-lite"/>
    </source>
</evidence>
<evidence type="ECO:0000256" key="5">
    <source>
        <dbReference type="ARBA" id="ARBA00022989"/>
    </source>
</evidence>
<reference evidence="10 11" key="1">
    <citation type="submission" date="2011-02" db="EMBL/GenBank/DDBJ databases">
        <authorList>
            <person name="Nelson K.E."/>
            <person name="Sutton G."/>
            <person name="Torralba M."/>
            <person name="Durkin S."/>
            <person name="Harkins D."/>
            <person name="Montgomery R."/>
            <person name="Ziemer C."/>
            <person name="Klaassens E."/>
            <person name="Ocuiv P."/>
            <person name="Morrison M."/>
        </authorList>
    </citation>
    <scope>NUCLEOTIDE SEQUENCE [LARGE SCALE GENOMIC DNA]</scope>
    <source>
        <strain evidence="10 11">8</strain>
    </source>
</reference>
<dbReference type="Gene3D" id="1.10.3720.10">
    <property type="entry name" value="MetI-like"/>
    <property type="match status" value="1"/>
</dbReference>
<evidence type="ECO:0000256" key="1">
    <source>
        <dbReference type="ARBA" id="ARBA00004651"/>
    </source>
</evidence>
<dbReference type="GO" id="GO:0005886">
    <property type="term" value="C:plasma membrane"/>
    <property type="evidence" value="ECO:0007669"/>
    <property type="project" value="UniProtKB-SubCell"/>
</dbReference>
<evidence type="ECO:0000313" key="11">
    <source>
        <dbReference type="Proteomes" id="UP000004259"/>
    </source>
</evidence>
<keyword evidence="6 7" id="KW-0472">Membrane</keyword>
<dbReference type="OrthoDB" id="157184at2"/>
<dbReference type="CDD" id="cd06261">
    <property type="entry name" value="TM_PBP2"/>
    <property type="match status" value="1"/>
</dbReference>
<keyword evidence="11" id="KW-1185">Reference proteome</keyword>
<evidence type="ECO:0000256" key="4">
    <source>
        <dbReference type="ARBA" id="ARBA00022692"/>
    </source>
</evidence>
<dbReference type="InterPro" id="IPR035906">
    <property type="entry name" value="MetI-like_sf"/>
</dbReference>
<dbReference type="PANTHER" id="PTHR43744">
    <property type="entry name" value="ABC TRANSPORTER PERMEASE PROTEIN MG189-RELATED-RELATED"/>
    <property type="match status" value="1"/>
</dbReference>
<dbReference type="STRING" id="246199.CUS_5880"/>
<feature type="transmembrane region" description="Helical" evidence="7">
    <location>
        <begin position="108"/>
        <end position="129"/>
    </location>
</feature>
<comment type="similarity">
    <text evidence="7">Belongs to the binding-protein-dependent transport system permease family.</text>
</comment>
<keyword evidence="2 7" id="KW-0813">Transport</keyword>
<dbReference type="InterPro" id="IPR000515">
    <property type="entry name" value="MetI-like"/>
</dbReference>
<evidence type="ECO:0000256" key="2">
    <source>
        <dbReference type="ARBA" id="ARBA00022448"/>
    </source>
</evidence>
<keyword evidence="4 7" id="KW-0812">Transmembrane</keyword>
<organism evidence="10 11">
    <name type="scientific">Ruminococcus albus 8</name>
    <dbReference type="NCBI Taxonomy" id="246199"/>
    <lineage>
        <taxon>Bacteria</taxon>
        <taxon>Bacillati</taxon>
        <taxon>Bacillota</taxon>
        <taxon>Clostridia</taxon>
        <taxon>Eubacteriales</taxon>
        <taxon>Oscillospiraceae</taxon>
        <taxon>Ruminococcus</taxon>
    </lineage>
</organism>
<keyword evidence="3" id="KW-1003">Cell membrane</keyword>
<feature type="domain" description="ABC transmembrane type-1" evidence="9">
    <location>
        <begin position="104"/>
        <end position="308"/>
    </location>
</feature>
<dbReference type="EMBL" id="ADKM02000080">
    <property type="protein sequence ID" value="EGC03017.1"/>
    <property type="molecule type" value="Genomic_DNA"/>
</dbReference>
<feature type="transmembrane region" description="Helical" evidence="7">
    <location>
        <begin position="170"/>
        <end position="191"/>
    </location>
</feature>
<comment type="subcellular location">
    <subcellularLocation>
        <location evidence="1 7">Cell membrane</location>
        <topology evidence="1 7">Multi-pass membrane protein</topology>
    </subcellularLocation>
</comment>
<dbReference type="PROSITE" id="PS50928">
    <property type="entry name" value="ABC_TM1"/>
    <property type="match status" value="1"/>
</dbReference>
<dbReference type="AlphaFoldDB" id="E9SCG7"/>
<evidence type="ECO:0000256" key="6">
    <source>
        <dbReference type="ARBA" id="ARBA00023136"/>
    </source>
</evidence>
<evidence type="ECO:0000259" key="9">
    <source>
        <dbReference type="PROSITE" id="PS50928"/>
    </source>
</evidence>
<dbReference type="eggNOG" id="COG0395">
    <property type="taxonomic scope" value="Bacteria"/>
</dbReference>
<feature type="transmembrane region" description="Helical" evidence="7">
    <location>
        <begin position="141"/>
        <end position="164"/>
    </location>
</feature>
<name>E9SCG7_RUMAL</name>
<proteinExistence type="inferred from homology"/>
<feature type="transmembrane region" description="Helical" evidence="7">
    <location>
        <begin position="289"/>
        <end position="308"/>
    </location>
</feature>
<protein>
    <submittedName>
        <fullName evidence="10">ABC transporter, permease protein</fullName>
    </submittedName>
</protein>